<accession>A0A2T8HFA6</accession>
<feature type="transmembrane region" description="Helical" evidence="1">
    <location>
        <begin position="263"/>
        <end position="288"/>
    </location>
</feature>
<gene>
    <name evidence="2" type="ORF">DC487_15435</name>
</gene>
<feature type="transmembrane region" description="Helical" evidence="1">
    <location>
        <begin position="184"/>
        <end position="202"/>
    </location>
</feature>
<feature type="transmembrane region" description="Helical" evidence="1">
    <location>
        <begin position="12"/>
        <end position="32"/>
    </location>
</feature>
<name>A0A2T8HFA6_9SPHI</name>
<dbReference type="RefSeq" id="WP_116776877.1">
    <property type="nucleotide sequence ID" value="NZ_QDKG01000007.1"/>
</dbReference>
<dbReference type="OrthoDB" id="1115611at2"/>
<feature type="transmembrane region" description="Helical" evidence="1">
    <location>
        <begin position="93"/>
        <end position="126"/>
    </location>
</feature>
<keyword evidence="2" id="KW-0560">Oxidoreductase</keyword>
<keyword evidence="1" id="KW-1133">Transmembrane helix</keyword>
<feature type="transmembrane region" description="Helical" evidence="1">
    <location>
        <begin position="222"/>
        <end position="243"/>
    </location>
</feature>
<evidence type="ECO:0000256" key="1">
    <source>
        <dbReference type="SAM" id="Phobius"/>
    </source>
</evidence>
<feature type="transmembrane region" description="Helical" evidence="1">
    <location>
        <begin position="146"/>
        <end position="172"/>
    </location>
</feature>
<evidence type="ECO:0000313" key="3">
    <source>
        <dbReference type="Proteomes" id="UP000245627"/>
    </source>
</evidence>
<dbReference type="Proteomes" id="UP000245627">
    <property type="component" value="Unassembled WGS sequence"/>
</dbReference>
<reference evidence="2 3" key="1">
    <citation type="submission" date="2018-04" db="EMBL/GenBank/DDBJ databases">
        <title>Sphingobacterium cortibacter sp. nov.</title>
        <authorList>
            <person name="Li Y."/>
        </authorList>
    </citation>
    <scope>NUCLEOTIDE SEQUENCE [LARGE SCALE GENOMIC DNA]</scope>
    <source>
        <strain evidence="2 3">2c-3</strain>
    </source>
</reference>
<keyword evidence="3" id="KW-1185">Reference proteome</keyword>
<feature type="transmembrane region" description="Helical" evidence="1">
    <location>
        <begin position="308"/>
        <end position="326"/>
    </location>
</feature>
<organism evidence="2 3">
    <name type="scientific">Sphingobacterium corticibacter</name>
    <dbReference type="NCBI Taxonomy" id="2171749"/>
    <lineage>
        <taxon>Bacteria</taxon>
        <taxon>Pseudomonadati</taxon>
        <taxon>Bacteroidota</taxon>
        <taxon>Sphingobacteriia</taxon>
        <taxon>Sphingobacteriales</taxon>
        <taxon>Sphingobacteriaceae</taxon>
        <taxon>Sphingobacterium</taxon>
    </lineage>
</organism>
<protein>
    <submittedName>
        <fullName evidence="2">Beta-carotene 15,15'-monooxygenase</fullName>
    </submittedName>
</protein>
<keyword evidence="2" id="KW-0503">Monooxygenase</keyword>
<proteinExistence type="predicted"/>
<evidence type="ECO:0000313" key="2">
    <source>
        <dbReference type="EMBL" id="PVH24129.1"/>
    </source>
</evidence>
<feature type="transmembrane region" description="Helical" evidence="1">
    <location>
        <begin position="60"/>
        <end position="81"/>
    </location>
</feature>
<keyword evidence="1" id="KW-0812">Transmembrane</keyword>
<sequence>MIISQHRNLSALNILLVAVVGLILCLGVFLQLPDKLEPILLEPALHNLIGFQIGDRLPPYLNVLITLILTLFQAFQLNRVINYYNFLGKPSFLTALMFMTLVSLFLPFLVLSPTLICNFLTIWMLSKLFKIYKLSNIQGRMFDLGIIVALGSLIYLPFTIMLLLLWASLLIFRPFDWREWVTPLLGFITIYFLIGVAYYWNYRFDDFLLIFSPFTTPFSTSIHVDYYDLIALAPVVIAMLLFLGVLKDQYFKSVVHVRKSFKLLFYMLILIAVSFYLDAGITINHFLLCVPPLSIYLAYYFTHAKSKWIFESVYLLIIAGIICSQFL</sequence>
<dbReference type="EMBL" id="QDKG01000007">
    <property type="protein sequence ID" value="PVH24129.1"/>
    <property type="molecule type" value="Genomic_DNA"/>
</dbReference>
<dbReference type="GO" id="GO:0004497">
    <property type="term" value="F:monooxygenase activity"/>
    <property type="evidence" value="ECO:0007669"/>
    <property type="project" value="UniProtKB-KW"/>
</dbReference>
<dbReference type="InterPro" id="IPR045625">
    <property type="entry name" value="DUF6427"/>
</dbReference>
<comment type="caution">
    <text evidence="2">The sequence shown here is derived from an EMBL/GenBank/DDBJ whole genome shotgun (WGS) entry which is preliminary data.</text>
</comment>
<keyword evidence="1" id="KW-0472">Membrane</keyword>
<dbReference type="Pfam" id="PF19992">
    <property type="entry name" value="DUF6427"/>
    <property type="match status" value="1"/>
</dbReference>
<dbReference type="AlphaFoldDB" id="A0A2T8HFA6"/>